<dbReference type="STRING" id="4537.A0A0E0KWN0"/>
<sequence>MPGLAADQDAVSLVRRVSRALNRRLSDLVGLLFHHKSAGSLGAVAGFAIAVVFAWKFLRSSPARPRRPESKRPLVGPAAPDSAAHDAVEPANSGKPTTRQIVAKQLGGCRKVTCQLLGVVFEEKTPEELQTHATVRPSVVELLLEIAKFCDLYLMETVLDDKSEENALLALESAGLFKTGGLMKEKVLFCSSEVGRTSFVRQLEADFHIDTSLDIISQLSVCALASSFLFSWTRCLLIVMFYMFLFLFLLCYQRFIRCQLFVSSIEGGQLAGNVFNSPSLEQFFS</sequence>
<dbReference type="PANTHER" id="PTHR34126">
    <property type="entry name" value="PEROXISOME BIOGENESIS PROTEIN 22"/>
    <property type="match status" value="1"/>
</dbReference>
<organism evidence="3">
    <name type="scientific">Oryza punctata</name>
    <name type="common">Red rice</name>
    <dbReference type="NCBI Taxonomy" id="4537"/>
    <lineage>
        <taxon>Eukaryota</taxon>
        <taxon>Viridiplantae</taxon>
        <taxon>Streptophyta</taxon>
        <taxon>Embryophyta</taxon>
        <taxon>Tracheophyta</taxon>
        <taxon>Spermatophyta</taxon>
        <taxon>Magnoliopsida</taxon>
        <taxon>Liliopsida</taxon>
        <taxon>Poales</taxon>
        <taxon>Poaceae</taxon>
        <taxon>BOP clade</taxon>
        <taxon>Oryzoideae</taxon>
        <taxon>Oryzeae</taxon>
        <taxon>Oryzinae</taxon>
        <taxon>Oryza</taxon>
    </lineage>
</organism>
<reference evidence="3" key="1">
    <citation type="submission" date="2015-04" db="UniProtKB">
        <authorList>
            <consortium name="EnsemblPlants"/>
        </authorList>
    </citation>
    <scope>IDENTIFICATION</scope>
</reference>
<feature type="transmembrane region" description="Helical" evidence="2">
    <location>
        <begin position="235"/>
        <end position="255"/>
    </location>
</feature>
<dbReference type="OMA" id="HEDNGMQ"/>
<dbReference type="Gramene" id="OPUNC04G26770.3">
    <property type="protein sequence ID" value="OPUNC04G26770.3"/>
    <property type="gene ID" value="OPUNC04G26770"/>
</dbReference>
<dbReference type="Gramene" id="OPUNC04G26750.3">
    <property type="protein sequence ID" value="OPUNC04G26750.3"/>
    <property type="gene ID" value="OPUNC04G26750"/>
</dbReference>
<dbReference type="Pfam" id="PF22978">
    <property type="entry name" value="HAD_Pex22"/>
    <property type="match status" value="1"/>
</dbReference>
<reference evidence="3" key="2">
    <citation type="submission" date="2018-05" db="EMBL/GenBank/DDBJ databases">
        <title>OpunRS2 (Oryza punctata Reference Sequence Version 2).</title>
        <authorList>
            <person name="Zhang J."/>
            <person name="Kudrna D."/>
            <person name="Lee S."/>
            <person name="Talag J."/>
            <person name="Welchert J."/>
            <person name="Wing R.A."/>
        </authorList>
    </citation>
    <scope>NUCLEOTIDE SEQUENCE [LARGE SCALE GENOMIC DNA]</scope>
</reference>
<evidence type="ECO:0000256" key="1">
    <source>
        <dbReference type="SAM" id="MobiDB-lite"/>
    </source>
</evidence>
<evidence type="ECO:0000313" key="4">
    <source>
        <dbReference type="Proteomes" id="UP000026962"/>
    </source>
</evidence>
<keyword evidence="2" id="KW-0472">Membrane</keyword>
<keyword evidence="2" id="KW-1133">Transmembrane helix</keyword>
<dbReference type="HOGENOM" id="CLU_069239_0_0_1"/>
<feature type="region of interest" description="Disordered" evidence="1">
    <location>
        <begin position="63"/>
        <end position="96"/>
    </location>
</feature>
<evidence type="ECO:0000313" key="3">
    <source>
        <dbReference type="EnsemblPlants" id="OPUNC04G26750.3"/>
    </source>
</evidence>
<dbReference type="PANTHER" id="PTHR34126:SF1">
    <property type="entry name" value="PEROXISOME BIOGENESIS PROTEIN 22"/>
    <property type="match status" value="1"/>
</dbReference>
<evidence type="ECO:0008006" key="5">
    <source>
        <dbReference type="Google" id="ProtNLM"/>
    </source>
</evidence>
<keyword evidence="4" id="KW-1185">Reference proteome</keyword>
<name>A0A0E0KWN0_ORYPU</name>
<dbReference type="EnsemblPlants" id="OPUNC04G26750.3">
    <property type="protein sequence ID" value="OPUNC04G26750.3"/>
    <property type="gene ID" value="OPUNC04G26750"/>
</dbReference>
<dbReference type="Proteomes" id="UP000026962">
    <property type="component" value="Chromosome 4"/>
</dbReference>
<protein>
    <recommendedName>
        <fullName evidence="5">Peroxisome biogenesis protein 22</fullName>
    </recommendedName>
</protein>
<dbReference type="InterPro" id="IPR037485">
    <property type="entry name" value="PEX22"/>
</dbReference>
<dbReference type="AlphaFoldDB" id="A0A0E0KWN0"/>
<dbReference type="EnsemblPlants" id="OPUNC04G26770.3">
    <property type="protein sequence ID" value="OPUNC04G26770.3"/>
    <property type="gene ID" value="OPUNC04G26770"/>
</dbReference>
<keyword evidence="2" id="KW-0812">Transmembrane</keyword>
<dbReference type="eggNOG" id="ENOG502QQ8Q">
    <property type="taxonomic scope" value="Eukaryota"/>
</dbReference>
<accession>A0A0E0KWN0</accession>
<proteinExistence type="predicted"/>
<dbReference type="GO" id="GO:0007031">
    <property type="term" value="P:peroxisome organization"/>
    <property type="evidence" value="ECO:0007669"/>
    <property type="project" value="InterPro"/>
</dbReference>
<evidence type="ECO:0000256" key="2">
    <source>
        <dbReference type="SAM" id="Phobius"/>
    </source>
</evidence>